<dbReference type="PANTHER" id="PTHR43377:SF1">
    <property type="entry name" value="BILIVERDIN REDUCTASE A"/>
    <property type="match status" value="1"/>
</dbReference>
<dbReference type="SUPFAM" id="SSF51735">
    <property type="entry name" value="NAD(P)-binding Rossmann-fold domains"/>
    <property type="match status" value="1"/>
</dbReference>
<dbReference type="AlphaFoldDB" id="A0A286G5D0"/>
<gene>
    <name evidence="2" type="ORF">SAMN06269250_3333</name>
</gene>
<organism evidence="2 3">
    <name type="scientific">Spirosoma fluviale</name>
    <dbReference type="NCBI Taxonomy" id="1597977"/>
    <lineage>
        <taxon>Bacteria</taxon>
        <taxon>Pseudomonadati</taxon>
        <taxon>Bacteroidota</taxon>
        <taxon>Cytophagia</taxon>
        <taxon>Cytophagales</taxon>
        <taxon>Cytophagaceae</taxon>
        <taxon>Spirosoma</taxon>
    </lineage>
</organism>
<dbReference type="OrthoDB" id="9815825at2"/>
<dbReference type="RefSeq" id="WP_097126884.1">
    <property type="nucleotide sequence ID" value="NZ_OCNH01000002.1"/>
</dbReference>
<dbReference type="EMBL" id="OCNH01000002">
    <property type="protein sequence ID" value="SOD90194.1"/>
    <property type="molecule type" value="Genomic_DNA"/>
</dbReference>
<dbReference type="Pfam" id="PF01408">
    <property type="entry name" value="GFO_IDH_MocA"/>
    <property type="match status" value="1"/>
</dbReference>
<dbReference type="GO" id="GO:0000166">
    <property type="term" value="F:nucleotide binding"/>
    <property type="evidence" value="ECO:0007669"/>
    <property type="project" value="InterPro"/>
</dbReference>
<dbReference type="PANTHER" id="PTHR43377">
    <property type="entry name" value="BILIVERDIN REDUCTASE A"/>
    <property type="match status" value="1"/>
</dbReference>
<dbReference type="SUPFAM" id="SSF55347">
    <property type="entry name" value="Glyceraldehyde-3-phosphate dehydrogenase-like, C-terminal domain"/>
    <property type="match status" value="1"/>
</dbReference>
<dbReference type="Gene3D" id="3.30.360.10">
    <property type="entry name" value="Dihydrodipicolinate Reductase, domain 2"/>
    <property type="match status" value="1"/>
</dbReference>
<evidence type="ECO:0000313" key="3">
    <source>
        <dbReference type="Proteomes" id="UP000219452"/>
    </source>
</evidence>
<dbReference type="Gene3D" id="3.40.50.720">
    <property type="entry name" value="NAD(P)-binding Rossmann-like Domain"/>
    <property type="match status" value="1"/>
</dbReference>
<dbReference type="Proteomes" id="UP000219452">
    <property type="component" value="Unassembled WGS sequence"/>
</dbReference>
<dbReference type="InterPro" id="IPR036291">
    <property type="entry name" value="NAD(P)-bd_dom_sf"/>
</dbReference>
<feature type="domain" description="Gfo/Idh/MocA-like oxidoreductase N-terminal" evidence="1">
    <location>
        <begin position="58"/>
        <end position="177"/>
    </location>
</feature>
<evidence type="ECO:0000313" key="2">
    <source>
        <dbReference type="EMBL" id="SOD90194.1"/>
    </source>
</evidence>
<accession>A0A286G5D0</accession>
<keyword evidence="3" id="KW-1185">Reference proteome</keyword>
<reference evidence="3" key="1">
    <citation type="submission" date="2017-09" db="EMBL/GenBank/DDBJ databases">
        <authorList>
            <person name="Varghese N."/>
            <person name="Submissions S."/>
        </authorList>
    </citation>
    <scope>NUCLEOTIDE SEQUENCE [LARGE SCALE GENOMIC DNA]</scope>
    <source>
        <strain evidence="3">DSM 29961</strain>
    </source>
</reference>
<protein>
    <submittedName>
        <fullName evidence="2">Predicted dehydrogenase</fullName>
    </submittedName>
</protein>
<sequence>MDDYTRQSLLVRSRKVARYVRLYGLFRTIAKVRAHYHMNNEYPETASLPVPAGPTGKHVGILGCGKFAYANVAYYVHQNFGAVIRGVMDTDLNRAISLAQRYRADYYTTNADDVLNDAHIDLIYIVSNHASHAEYAIAAIRHGKAVHIEKPPVVNLDQLIRLCTAIDEHNGRVRLGFNRPESPLVRLLKQQLDAQTGPAMINWFVAGHAISPDHWYFAEEEGGRILGNLCHWIDFTLRLIPAPSRYPVQIIPTRSRQSDCNISVSYVFGDGSIATITFSAKGHTFDGVRETLNVHKGNLLAQLTDFRTLRFDIGPVVRHHRLWFRDHGHRRSILDSYLMRTDKSKQETGAMIRETGHLMLKTREALETNTVMTVTAGFSRSLA</sequence>
<dbReference type="InterPro" id="IPR051450">
    <property type="entry name" value="Gfo/Idh/MocA_Oxidoreductases"/>
</dbReference>
<dbReference type="InterPro" id="IPR000683">
    <property type="entry name" value="Gfo/Idh/MocA-like_OxRdtase_N"/>
</dbReference>
<proteinExistence type="predicted"/>
<name>A0A286G5D0_9BACT</name>
<evidence type="ECO:0000259" key="1">
    <source>
        <dbReference type="Pfam" id="PF01408"/>
    </source>
</evidence>